<dbReference type="Proteomes" id="UP000002051">
    <property type="component" value="Chromosome 2"/>
</dbReference>
<evidence type="ECO:0000313" key="2">
    <source>
        <dbReference type="EMBL" id="AES64274.1"/>
    </source>
</evidence>
<evidence type="ECO:0000256" key="1">
    <source>
        <dbReference type="SAM" id="MobiDB-lite"/>
    </source>
</evidence>
<dbReference type="AlphaFoldDB" id="G7ISL7"/>
<reference evidence="2 4" key="2">
    <citation type="journal article" date="2014" name="BMC Genomics">
        <title>An improved genome release (version Mt4.0) for the model legume Medicago truncatula.</title>
        <authorList>
            <person name="Tang H."/>
            <person name="Krishnakumar V."/>
            <person name="Bidwell S."/>
            <person name="Rosen B."/>
            <person name="Chan A."/>
            <person name="Zhou S."/>
            <person name="Gentzbittel L."/>
            <person name="Childs K.L."/>
            <person name="Yandell M."/>
            <person name="Gundlach H."/>
            <person name="Mayer K.F."/>
            <person name="Schwartz D.C."/>
            <person name="Town C.D."/>
        </authorList>
    </citation>
    <scope>GENOME REANNOTATION</scope>
    <source>
        <strain evidence="3 4">cv. Jemalong A17</strain>
    </source>
</reference>
<proteinExistence type="predicted"/>
<feature type="region of interest" description="Disordered" evidence="1">
    <location>
        <begin position="1"/>
        <end position="51"/>
    </location>
</feature>
<feature type="compositionally biased region" description="Low complexity" evidence="1">
    <location>
        <begin position="102"/>
        <end position="111"/>
    </location>
</feature>
<keyword evidence="4" id="KW-1185">Reference proteome</keyword>
<evidence type="ECO:0000313" key="3">
    <source>
        <dbReference type="EnsemblPlants" id="AES64274"/>
    </source>
</evidence>
<accession>G7ISL7</accession>
<evidence type="ECO:0000313" key="4">
    <source>
        <dbReference type="Proteomes" id="UP000002051"/>
    </source>
</evidence>
<dbReference type="HOGENOM" id="CLU_1995991_0_0_1"/>
<feature type="compositionally biased region" description="Basic residues" evidence="1">
    <location>
        <begin position="1"/>
        <end position="11"/>
    </location>
</feature>
<sequence>MKHTPTLHWKRGSPTESSRRNISQNRKVMDLEPHKLKSLTSDNGKSSATPTKIHKSFKNLIHIQTKEAITRTGLLLITITLIHNLLSDPQINHCPCTDDRSSTGTSSSTFSKLEFHQIHAPSSNN</sequence>
<dbReference type="EnsemblPlants" id="AES64274">
    <property type="protein sequence ID" value="AES64274"/>
    <property type="gene ID" value="MTR_2g020480"/>
</dbReference>
<feature type="compositionally biased region" description="Polar residues" evidence="1">
    <location>
        <begin position="14"/>
        <end position="26"/>
    </location>
</feature>
<protein>
    <submittedName>
        <fullName evidence="2 3">Uncharacterized protein</fullName>
    </submittedName>
</protein>
<feature type="compositionally biased region" description="Polar residues" evidence="1">
    <location>
        <begin position="38"/>
        <end position="50"/>
    </location>
</feature>
<dbReference type="PaxDb" id="3880-AES64274"/>
<reference evidence="3" key="3">
    <citation type="submission" date="2015-04" db="UniProtKB">
        <authorList>
            <consortium name="EnsemblPlants"/>
        </authorList>
    </citation>
    <scope>IDENTIFICATION</scope>
    <source>
        <strain evidence="3">cv. Jemalong A17</strain>
    </source>
</reference>
<name>G7ISL7_MEDTR</name>
<feature type="region of interest" description="Disordered" evidence="1">
    <location>
        <begin position="97"/>
        <end position="125"/>
    </location>
</feature>
<organism evidence="2 4">
    <name type="scientific">Medicago truncatula</name>
    <name type="common">Barrel medic</name>
    <name type="synonym">Medicago tribuloides</name>
    <dbReference type="NCBI Taxonomy" id="3880"/>
    <lineage>
        <taxon>Eukaryota</taxon>
        <taxon>Viridiplantae</taxon>
        <taxon>Streptophyta</taxon>
        <taxon>Embryophyta</taxon>
        <taxon>Tracheophyta</taxon>
        <taxon>Spermatophyta</taxon>
        <taxon>Magnoliopsida</taxon>
        <taxon>eudicotyledons</taxon>
        <taxon>Gunneridae</taxon>
        <taxon>Pentapetalae</taxon>
        <taxon>rosids</taxon>
        <taxon>fabids</taxon>
        <taxon>Fabales</taxon>
        <taxon>Fabaceae</taxon>
        <taxon>Papilionoideae</taxon>
        <taxon>50 kb inversion clade</taxon>
        <taxon>NPAAA clade</taxon>
        <taxon>Hologalegina</taxon>
        <taxon>IRL clade</taxon>
        <taxon>Trifolieae</taxon>
        <taxon>Medicago</taxon>
    </lineage>
</organism>
<gene>
    <name evidence="2" type="ordered locus">MTR_2g020480</name>
</gene>
<dbReference type="EMBL" id="CM001218">
    <property type="protein sequence ID" value="AES64274.1"/>
    <property type="molecule type" value="Genomic_DNA"/>
</dbReference>
<reference evidence="2 4" key="1">
    <citation type="journal article" date="2011" name="Nature">
        <title>The Medicago genome provides insight into the evolution of rhizobial symbioses.</title>
        <authorList>
            <person name="Young N.D."/>
            <person name="Debelle F."/>
            <person name="Oldroyd G.E."/>
            <person name="Geurts R."/>
            <person name="Cannon S.B."/>
            <person name="Udvardi M.K."/>
            <person name="Benedito V.A."/>
            <person name="Mayer K.F."/>
            <person name="Gouzy J."/>
            <person name="Schoof H."/>
            <person name="Van de Peer Y."/>
            <person name="Proost S."/>
            <person name="Cook D.R."/>
            <person name="Meyers B.C."/>
            <person name="Spannagl M."/>
            <person name="Cheung F."/>
            <person name="De Mita S."/>
            <person name="Krishnakumar V."/>
            <person name="Gundlach H."/>
            <person name="Zhou S."/>
            <person name="Mudge J."/>
            <person name="Bharti A.K."/>
            <person name="Murray J.D."/>
            <person name="Naoumkina M.A."/>
            <person name="Rosen B."/>
            <person name="Silverstein K.A."/>
            <person name="Tang H."/>
            <person name="Rombauts S."/>
            <person name="Zhao P.X."/>
            <person name="Zhou P."/>
            <person name="Barbe V."/>
            <person name="Bardou P."/>
            <person name="Bechner M."/>
            <person name="Bellec A."/>
            <person name="Berger A."/>
            <person name="Berges H."/>
            <person name="Bidwell S."/>
            <person name="Bisseling T."/>
            <person name="Choisne N."/>
            <person name="Couloux A."/>
            <person name="Denny R."/>
            <person name="Deshpande S."/>
            <person name="Dai X."/>
            <person name="Doyle J.J."/>
            <person name="Dudez A.M."/>
            <person name="Farmer A.D."/>
            <person name="Fouteau S."/>
            <person name="Franken C."/>
            <person name="Gibelin C."/>
            <person name="Gish J."/>
            <person name="Goldstein S."/>
            <person name="Gonzalez A.J."/>
            <person name="Green P.J."/>
            <person name="Hallab A."/>
            <person name="Hartog M."/>
            <person name="Hua A."/>
            <person name="Humphray S.J."/>
            <person name="Jeong D.H."/>
            <person name="Jing Y."/>
            <person name="Jocker A."/>
            <person name="Kenton S.M."/>
            <person name="Kim D.J."/>
            <person name="Klee K."/>
            <person name="Lai H."/>
            <person name="Lang C."/>
            <person name="Lin S."/>
            <person name="Macmil S.L."/>
            <person name="Magdelenat G."/>
            <person name="Matthews L."/>
            <person name="McCorrison J."/>
            <person name="Monaghan E.L."/>
            <person name="Mun J.H."/>
            <person name="Najar F.Z."/>
            <person name="Nicholson C."/>
            <person name="Noirot C."/>
            <person name="O'Bleness M."/>
            <person name="Paule C.R."/>
            <person name="Poulain J."/>
            <person name="Prion F."/>
            <person name="Qin B."/>
            <person name="Qu C."/>
            <person name="Retzel E.F."/>
            <person name="Riddle C."/>
            <person name="Sallet E."/>
            <person name="Samain S."/>
            <person name="Samson N."/>
            <person name="Sanders I."/>
            <person name="Saurat O."/>
            <person name="Scarpelli C."/>
            <person name="Schiex T."/>
            <person name="Segurens B."/>
            <person name="Severin A.J."/>
            <person name="Sherrier D.J."/>
            <person name="Shi R."/>
            <person name="Sims S."/>
            <person name="Singer S.R."/>
            <person name="Sinharoy S."/>
            <person name="Sterck L."/>
            <person name="Viollet A."/>
            <person name="Wang B.B."/>
            <person name="Wang K."/>
            <person name="Wang M."/>
            <person name="Wang X."/>
            <person name="Warfsmann J."/>
            <person name="Weissenbach J."/>
            <person name="White D.D."/>
            <person name="White J.D."/>
            <person name="Wiley G.B."/>
            <person name="Wincker P."/>
            <person name="Xing Y."/>
            <person name="Yang L."/>
            <person name="Yao Z."/>
            <person name="Ying F."/>
            <person name="Zhai J."/>
            <person name="Zhou L."/>
            <person name="Zuber A."/>
            <person name="Denarie J."/>
            <person name="Dixon R.A."/>
            <person name="May G.D."/>
            <person name="Schwartz D.C."/>
            <person name="Rogers J."/>
            <person name="Quetier F."/>
            <person name="Town C.D."/>
            <person name="Roe B.A."/>
        </authorList>
    </citation>
    <scope>NUCLEOTIDE SEQUENCE [LARGE SCALE GENOMIC DNA]</scope>
    <source>
        <strain evidence="2">A17</strain>
        <strain evidence="3 4">cv. Jemalong A17</strain>
    </source>
</reference>